<dbReference type="PROSITE" id="PS00166">
    <property type="entry name" value="ENOYL_COA_HYDRATASE"/>
    <property type="match status" value="1"/>
</dbReference>
<dbReference type="FunFam" id="3.90.226.10:FF:000009">
    <property type="entry name" value="Carnitinyl-CoA dehydratase"/>
    <property type="match status" value="1"/>
</dbReference>
<dbReference type="InterPro" id="IPR001753">
    <property type="entry name" value="Enoyl-CoA_hydra/iso"/>
</dbReference>
<evidence type="ECO:0000313" key="6">
    <source>
        <dbReference type="Proteomes" id="UP000249590"/>
    </source>
</evidence>
<protein>
    <submittedName>
        <fullName evidence="5">Enoyl-CoA hydratase</fullName>
        <ecNumber evidence="5">4.2.1.17</ecNumber>
    </submittedName>
</protein>
<dbReference type="RefSeq" id="WP_111344832.1">
    <property type="nucleotide sequence ID" value="NZ_QHHQ01000002.1"/>
</dbReference>
<dbReference type="EMBL" id="QHHQ01000002">
    <property type="protein sequence ID" value="RAI01741.1"/>
    <property type="molecule type" value="Genomic_DNA"/>
</dbReference>
<dbReference type="EC" id="4.2.1.17" evidence="5"/>
<proteinExistence type="inferred from homology"/>
<dbReference type="Gene3D" id="3.90.226.10">
    <property type="entry name" value="2-enoyl-CoA Hydratase, Chain A, domain 1"/>
    <property type="match status" value="1"/>
</dbReference>
<reference evidence="5 6" key="1">
    <citation type="submission" date="2018-05" db="EMBL/GenBank/DDBJ databases">
        <title>Acuticoccus sediminis sp. nov., isolated from deep-sea sediment of Indian Ocean.</title>
        <authorList>
            <person name="Liu X."/>
            <person name="Lai Q."/>
            <person name="Du Y."/>
            <person name="Sun F."/>
            <person name="Zhang X."/>
            <person name="Wang S."/>
            <person name="Shao Z."/>
        </authorList>
    </citation>
    <scope>NUCLEOTIDE SEQUENCE [LARGE SCALE GENOMIC DNA]</scope>
    <source>
        <strain evidence="5 6">PTG4-2</strain>
    </source>
</reference>
<sequence>MTTIDTPASESAAFADLGTYETLQVEMAAPHVLVVRFDRPEVRNAISTQMGRDIHTLFTRLNAGPGEIRAVVLTGTGDRAFCAGVDLKERRGMSDADWHRQHALFERMMLAMLDCPLPMIAAVNGAAFAGGCEFALLADFIYASTNARFALTEVTIGIMPGGGGTQTLQRRIGYARAAETIFTGRPISAADAADWGLVNRLTEPETLLATAVDTASAIARNAPLSIRQAKRAMTLGGRMDLRTGMFFEIDAYNALVGTADRREGITAFNEKRAPVFTGH</sequence>
<keyword evidence="2" id="KW-0443">Lipid metabolism</keyword>
<comment type="caution">
    <text evidence="5">The sequence shown here is derived from an EMBL/GenBank/DDBJ whole genome shotgun (WGS) entry which is preliminary data.</text>
</comment>
<keyword evidence="6" id="KW-1185">Reference proteome</keyword>
<comment type="similarity">
    <text evidence="1 4">Belongs to the enoyl-CoA hydratase/isomerase family.</text>
</comment>
<dbReference type="AlphaFoldDB" id="A0A8B2NS56"/>
<dbReference type="SUPFAM" id="SSF52096">
    <property type="entry name" value="ClpP/crotonase"/>
    <property type="match status" value="1"/>
</dbReference>
<evidence type="ECO:0000256" key="3">
    <source>
        <dbReference type="ARBA" id="ARBA00023239"/>
    </source>
</evidence>
<gene>
    <name evidence="5" type="ORF">DLJ53_10050</name>
</gene>
<evidence type="ECO:0000256" key="2">
    <source>
        <dbReference type="ARBA" id="ARBA00023098"/>
    </source>
</evidence>
<accession>A0A8B2NS56</accession>
<evidence type="ECO:0000256" key="1">
    <source>
        <dbReference type="ARBA" id="ARBA00005254"/>
    </source>
</evidence>
<dbReference type="Proteomes" id="UP000249590">
    <property type="component" value="Unassembled WGS sequence"/>
</dbReference>
<evidence type="ECO:0000256" key="4">
    <source>
        <dbReference type="RuleBase" id="RU003707"/>
    </source>
</evidence>
<dbReference type="FunFam" id="1.10.12.10:FF:000001">
    <property type="entry name" value="Probable enoyl-CoA hydratase, mitochondrial"/>
    <property type="match status" value="1"/>
</dbReference>
<dbReference type="GO" id="GO:0004300">
    <property type="term" value="F:enoyl-CoA hydratase activity"/>
    <property type="evidence" value="ECO:0007669"/>
    <property type="project" value="UniProtKB-EC"/>
</dbReference>
<dbReference type="OrthoDB" id="9802898at2"/>
<dbReference type="InterPro" id="IPR029045">
    <property type="entry name" value="ClpP/crotonase-like_dom_sf"/>
</dbReference>
<dbReference type="PANTHER" id="PTHR11941:SF169">
    <property type="entry name" value="(7AS)-7A-METHYL-1,5-DIOXO-2,3,5,6,7,7A-HEXAHYDRO-1H-INDENE-CARBOXYL-COA HYDROLASE"/>
    <property type="match status" value="1"/>
</dbReference>
<organism evidence="5 6">
    <name type="scientific">Acuticoccus sediminis</name>
    <dbReference type="NCBI Taxonomy" id="2184697"/>
    <lineage>
        <taxon>Bacteria</taxon>
        <taxon>Pseudomonadati</taxon>
        <taxon>Pseudomonadota</taxon>
        <taxon>Alphaproteobacteria</taxon>
        <taxon>Hyphomicrobiales</taxon>
        <taxon>Amorphaceae</taxon>
        <taxon>Acuticoccus</taxon>
    </lineage>
</organism>
<dbReference type="Gene3D" id="1.10.12.10">
    <property type="entry name" value="Lyase 2-enoyl-coa Hydratase, Chain A, domain 2"/>
    <property type="match status" value="1"/>
</dbReference>
<dbReference type="InterPro" id="IPR014748">
    <property type="entry name" value="Enoyl-CoA_hydra_C"/>
</dbReference>
<dbReference type="GO" id="GO:0006635">
    <property type="term" value="P:fatty acid beta-oxidation"/>
    <property type="evidence" value="ECO:0007669"/>
    <property type="project" value="TreeGrafter"/>
</dbReference>
<dbReference type="PANTHER" id="PTHR11941">
    <property type="entry name" value="ENOYL-COA HYDRATASE-RELATED"/>
    <property type="match status" value="1"/>
</dbReference>
<keyword evidence="3 5" id="KW-0456">Lyase</keyword>
<dbReference type="Pfam" id="PF00378">
    <property type="entry name" value="ECH_1"/>
    <property type="match status" value="1"/>
</dbReference>
<dbReference type="InterPro" id="IPR018376">
    <property type="entry name" value="Enoyl-CoA_hyd/isom_CS"/>
</dbReference>
<name>A0A8B2NS56_9HYPH</name>
<dbReference type="CDD" id="cd06558">
    <property type="entry name" value="crotonase-like"/>
    <property type="match status" value="1"/>
</dbReference>
<evidence type="ECO:0000313" key="5">
    <source>
        <dbReference type="EMBL" id="RAI01741.1"/>
    </source>
</evidence>